<proteinExistence type="inferred from homology"/>
<organism evidence="7 8">
    <name type="scientific">Undibacterium baiyunense</name>
    <dbReference type="NCBI Taxonomy" id="2828731"/>
    <lineage>
        <taxon>Bacteria</taxon>
        <taxon>Pseudomonadati</taxon>
        <taxon>Pseudomonadota</taxon>
        <taxon>Betaproteobacteria</taxon>
        <taxon>Burkholderiales</taxon>
        <taxon>Oxalobacteraceae</taxon>
        <taxon>Undibacterium</taxon>
    </lineage>
</organism>
<dbReference type="InterPro" id="IPR009926">
    <property type="entry name" value="T3SS_YcgR_PilZN"/>
</dbReference>
<evidence type="ECO:0000256" key="3">
    <source>
        <dbReference type="ARBA" id="ARBA00023143"/>
    </source>
</evidence>
<comment type="subcellular location">
    <subcellularLocation>
        <location evidence="4">Bacterial flagellum basal body</location>
    </subcellularLocation>
</comment>
<evidence type="ECO:0000256" key="2">
    <source>
        <dbReference type="ARBA" id="ARBA00022741"/>
    </source>
</evidence>
<dbReference type="HAMAP" id="MF_01457">
    <property type="entry name" value="YcgR"/>
    <property type="match status" value="1"/>
</dbReference>
<keyword evidence="7" id="KW-0969">Cilium</keyword>
<dbReference type="GO" id="GO:0009425">
    <property type="term" value="C:bacterial-type flagellum basal body"/>
    <property type="evidence" value="ECO:0007669"/>
    <property type="project" value="UniProtKB-SubCell"/>
</dbReference>
<feature type="domain" description="PilZ" evidence="5">
    <location>
        <begin position="120"/>
        <end position="229"/>
    </location>
</feature>
<keyword evidence="8" id="KW-1185">Reference proteome</keyword>
<name>A0A941DE86_9BURK</name>
<keyword evidence="1 4" id="KW-0973">c-di-GMP</keyword>
<dbReference type="InterPro" id="IPR023787">
    <property type="entry name" value="T3SS_YcgR"/>
</dbReference>
<dbReference type="RefSeq" id="WP_212683885.1">
    <property type="nucleotide sequence ID" value="NZ_JAGSPM010000004.1"/>
</dbReference>
<gene>
    <name evidence="4" type="primary">ycgR</name>
    <name evidence="7" type="ORF">KDM92_08200</name>
</gene>
<dbReference type="InterPro" id="IPR012349">
    <property type="entry name" value="Split_barrel_FMN-bd"/>
</dbReference>
<dbReference type="AlphaFoldDB" id="A0A941DE86"/>
<keyword evidence="7" id="KW-0282">Flagellum</keyword>
<reference evidence="7 8" key="1">
    <citation type="submission" date="2021-04" db="EMBL/GenBank/DDBJ databases">
        <title>novel species isolated from subtropical streams in China.</title>
        <authorList>
            <person name="Lu H."/>
        </authorList>
    </citation>
    <scope>NUCLEOTIDE SEQUENCE [LARGE SCALE GENOMIC DNA]</scope>
    <source>
        <strain evidence="7 8">BYS107W</strain>
    </source>
</reference>
<evidence type="ECO:0000259" key="5">
    <source>
        <dbReference type="Pfam" id="PF07238"/>
    </source>
</evidence>
<comment type="similarity">
    <text evidence="4">Belongs to the YcgR family.</text>
</comment>
<dbReference type="Proteomes" id="UP000680158">
    <property type="component" value="Unassembled WGS sequence"/>
</dbReference>
<dbReference type="GO" id="GO:0071973">
    <property type="term" value="P:bacterial-type flagellum-dependent cell motility"/>
    <property type="evidence" value="ECO:0007669"/>
    <property type="project" value="UniProtKB-UniRule"/>
</dbReference>
<dbReference type="Pfam" id="PF07238">
    <property type="entry name" value="PilZ"/>
    <property type="match status" value="1"/>
</dbReference>
<accession>A0A941DE86</accession>
<keyword evidence="2 4" id="KW-0547">Nucleotide-binding</keyword>
<evidence type="ECO:0000259" key="6">
    <source>
        <dbReference type="Pfam" id="PF07317"/>
    </source>
</evidence>
<evidence type="ECO:0000256" key="4">
    <source>
        <dbReference type="HAMAP-Rule" id="MF_01457"/>
    </source>
</evidence>
<feature type="domain" description="Type III secretion system flagellar brake protein YcgR PilZN" evidence="6">
    <location>
        <begin position="14"/>
        <end position="118"/>
    </location>
</feature>
<comment type="function">
    <text evidence="4">Acts as a flagellar brake, regulating swimming and swarming in a bis-(3'-5') cyclic diguanylic acid (c-di-GMP)-dependent manner. Binds 1 c-di-GMP dimer per subunit. Increasing levels of c-di-GMP lead to decreased motility.</text>
</comment>
<dbReference type="GO" id="GO:0035438">
    <property type="term" value="F:cyclic-di-GMP binding"/>
    <property type="evidence" value="ECO:0007669"/>
    <property type="project" value="UniProtKB-UniRule"/>
</dbReference>
<evidence type="ECO:0000313" key="7">
    <source>
        <dbReference type="EMBL" id="MBR7746560.1"/>
    </source>
</evidence>
<dbReference type="SUPFAM" id="SSF141371">
    <property type="entry name" value="PilZ domain-like"/>
    <property type="match status" value="1"/>
</dbReference>
<comment type="caution">
    <text evidence="7">The sequence shown here is derived from an EMBL/GenBank/DDBJ whole genome shotgun (WGS) entry which is preliminary data.</text>
</comment>
<keyword evidence="7" id="KW-0966">Cell projection</keyword>
<dbReference type="InterPro" id="IPR009875">
    <property type="entry name" value="PilZ_domain"/>
</dbReference>
<keyword evidence="3 4" id="KW-0975">Bacterial flagellum</keyword>
<dbReference type="Gene3D" id="2.30.110.10">
    <property type="entry name" value="Electron Transport, Fmn-binding Protein, Chain A"/>
    <property type="match status" value="1"/>
</dbReference>
<protein>
    <recommendedName>
        <fullName evidence="4">Flagellar brake protein YcgR</fullName>
    </recommendedName>
    <alternativeName>
        <fullName evidence="4">Cyclic di-GMP binding protein YcgR</fullName>
    </alternativeName>
</protein>
<sequence>MAVSLSNEQIEERYFLLGQVEILSVLNDLAHRREPVSVYFNGGQNFILSLILSARPDGLVFDLGGDPKANALLEKAPQCVFMAFPDGIRVQFTGVNPQRFSWGEQDAFWVPIPSRIIRLQRRESYRNQLPIANPFRAKLSDLDGDLIANWPIHDLSVGGFGVTIDGEPKFKVGDTIHRVWITLSPKSNLHCPVVVRHITPIDQHKGIRYQIGFSFVDLPRAMDIAIQRTIINIEYERHRLIGKK</sequence>
<evidence type="ECO:0000313" key="8">
    <source>
        <dbReference type="Proteomes" id="UP000680158"/>
    </source>
</evidence>
<dbReference type="Gene3D" id="2.40.10.220">
    <property type="entry name" value="predicted glycosyltransferase like domains"/>
    <property type="match status" value="1"/>
</dbReference>
<dbReference type="EMBL" id="JAGSPM010000004">
    <property type="protein sequence ID" value="MBR7746560.1"/>
    <property type="molecule type" value="Genomic_DNA"/>
</dbReference>
<dbReference type="GO" id="GO:0071945">
    <property type="term" value="P:regulation of bacterial-type flagellum-dependent cell motility by regulation of motor speed"/>
    <property type="evidence" value="ECO:0007669"/>
    <property type="project" value="UniProtKB-UniRule"/>
</dbReference>
<comment type="subunit">
    <text evidence="4">Monomer. Interacts with the flagellar basal bodies.</text>
</comment>
<dbReference type="Pfam" id="PF07317">
    <property type="entry name" value="PilZN"/>
    <property type="match status" value="1"/>
</dbReference>
<evidence type="ECO:0000256" key="1">
    <source>
        <dbReference type="ARBA" id="ARBA00022636"/>
    </source>
</evidence>